<dbReference type="EMBL" id="PSQE01000007">
    <property type="protein sequence ID" value="RHN48125.1"/>
    <property type="molecule type" value="Genomic_DNA"/>
</dbReference>
<reference evidence="2" key="1">
    <citation type="journal article" date="2018" name="Nat. Plants">
        <title>Whole-genome landscape of Medicago truncatula symbiotic genes.</title>
        <authorList>
            <person name="Pecrix Y."/>
            <person name="Staton S.E."/>
            <person name="Sallet E."/>
            <person name="Lelandais-Briere C."/>
            <person name="Moreau S."/>
            <person name="Carrere S."/>
            <person name="Blein T."/>
            <person name="Jardinaud M.F."/>
            <person name="Latrasse D."/>
            <person name="Zouine M."/>
            <person name="Zahm M."/>
            <person name="Kreplak J."/>
            <person name="Mayjonade B."/>
            <person name="Satge C."/>
            <person name="Perez M."/>
            <person name="Cauet S."/>
            <person name="Marande W."/>
            <person name="Chantry-Darmon C."/>
            <person name="Lopez-Roques C."/>
            <person name="Bouchez O."/>
            <person name="Berard A."/>
            <person name="Debelle F."/>
            <person name="Munos S."/>
            <person name="Bendahmane A."/>
            <person name="Berges H."/>
            <person name="Niebel A."/>
            <person name="Buitink J."/>
            <person name="Frugier F."/>
            <person name="Benhamed M."/>
            <person name="Crespi M."/>
            <person name="Gouzy J."/>
            <person name="Gamas P."/>
        </authorList>
    </citation>
    <scope>NUCLEOTIDE SEQUENCE [LARGE SCALE GENOMIC DNA]</scope>
    <source>
        <strain evidence="2">cv. Jemalong A17</strain>
    </source>
</reference>
<gene>
    <name evidence="1" type="ORF">MtrunA17_Chr7g0260411</name>
</gene>
<evidence type="ECO:0000313" key="1">
    <source>
        <dbReference type="EMBL" id="RHN48125.1"/>
    </source>
</evidence>
<evidence type="ECO:0000313" key="2">
    <source>
        <dbReference type="Proteomes" id="UP000265566"/>
    </source>
</evidence>
<dbReference type="Proteomes" id="UP000265566">
    <property type="component" value="Chromosome 7"/>
</dbReference>
<sequence length="56" mass="6310">MNESCGLLLTTSCRHVHSTRRNREGTSKFSACFTPAKRNGLSYYILTRVDYCCCGT</sequence>
<dbReference type="Gramene" id="rna42808">
    <property type="protein sequence ID" value="RHN48125.1"/>
    <property type="gene ID" value="gene42808"/>
</dbReference>
<protein>
    <submittedName>
        <fullName evidence="1">Uncharacterized protein</fullName>
    </submittedName>
</protein>
<comment type="caution">
    <text evidence="1">The sequence shown here is derived from an EMBL/GenBank/DDBJ whole genome shotgun (WGS) entry which is preliminary data.</text>
</comment>
<name>A0A396HA70_MEDTR</name>
<organism evidence="1 2">
    <name type="scientific">Medicago truncatula</name>
    <name type="common">Barrel medic</name>
    <name type="synonym">Medicago tribuloides</name>
    <dbReference type="NCBI Taxonomy" id="3880"/>
    <lineage>
        <taxon>Eukaryota</taxon>
        <taxon>Viridiplantae</taxon>
        <taxon>Streptophyta</taxon>
        <taxon>Embryophyta</taxon>
        <taxon>Tracheophyta</taxon>
        <taxon>Spermatophyta</taxon>
        <taxon>Magnoliopsida</taxon>
        <taxon>eudicotyledons</taxon>
        <taxon>Gunneridae</taxon>
        <taxon>Pentapetalae</taxon>
        <taxon>rosids</taxon>
        <taxon>fabids</taxon>
        <taxon>Fabales</taxon>
        <taxon>Fabaceae</taxon>
        <taxon>Papilionoideae</taxon>
        <taxon>50 kb inversion clade</taxon>
        <taxon>NPAAA clade</taxon>
        <taxon>Hologalegina</taxon>
        <taxon>IRL clade</taxon>
        <taxon>Trifolieae</taxon>
        <taxon>Medicago</taxon>
    </lineage>
</organism>
<proteinExistence type="predicted"/>
<accession>A0A396HA70</accession>
<dbReference type="AlphaFoldDB" id="A0A396HA70"/>